<evidence type="ECO:0000256" key="8">
    <source>
        <dbReference type="ARBA" id="ARBA00022525"/>
    </source>
</evidence>
<keyword evidence="11" id="KW-0928">Hypersensitive response elicitation</keyword>
<evidence type="ECO:0000256" key="15">
    <source>
        <dbReference type="ARBA" id="ARBA00023303"/>
    </source>
</evidence>
<dbReference type="AlphaFoldDB" id="A0A0N8SSP0"/>
<protein>
    <recommendedName>
        <fullName evidence="5">Harpin HrpZ</fullName>
    </recommendedName>
</protein>
<evidence type="ECO:0000256" key="10">
    <source>
        <dbReference type="ARBA" id="ARBA00022870"/>
    </source>
</evidence>
<dbReference type="InterPro" id="IPR054634">
    <property type="entry name" value="T3SS_HrpZ"/>
</dbReference>
<proteinExistence type="inferred from homology"/>
<evidence type="ECO:0000256" key="9">
    <source>
        <dbReference type="ARBA" id="ARBA00022737"/>
    </source>
</evidence>
<evidence type="ECO:0000256" key="16">
    <source>
        <dbReference type="SAM" id="MobiDB-lite"/>
    </source>
</evidence>
<keyword evidence="7" id="KW-1032">Host cell membrane</keyword>
<dbReference type="GO" id="GO:0020002">
    <property type="term" value="C:host cell plasma membrane"/>
    <property type="evidence" value="ECO:0007669"/>
    <property type="project" value="UniProtKB-SubCell"/>
</dbReference>
<evidence type="ECO:0000313" key="17">
    <source>
        <dbReference type="EMBL" id="RMT39642.1"/>
    </source>
</evidence>
<evidence type="ECO:0000313" key="18">
    <source>
        <dbReference type="Proteomes" id="UP000268096"/>
    </source>
</evidence>
<keyword evidence="12" id="KW-0843">Virulence</keyword>
<dbReference type="InterPro" id="IPR006961">
    <property type="entry name" value="HrpN/Z"/>
</dbReference>
<keyword evidence="8" id="KW-0964">Secreted</keyword>
<comment type="subcellular location">
    <subcellularLocation>
        <location evidence="1">Host cell membrane</location>
    </subcellularLocation>
    <subcellularLocation>
        <location evidence="2">Secreted</location>
    </subcellularLocation>
</comment>
<dbReference type="GO" id="GO:0034220">
    <property type="term" value="P:monoatomic ion transmembrane transport"/>
    <property type="evidence" value="ECO:0007669"/>
    <property type="project" value="UniProtKB-KW"/>
</dbReference>
<comment type="subunit">
    <text evidence="4">Homomultimeric.</text>
</comment>
<feature type="compositionally biased region" description="Gly residues" evidence="16">
    <location>
        <begin position="207"/>
        <end position="216"/>
    </location>
</feature>
<keyword evidence="9" id="KW-0677">Repeat</keyword>
<evidence type="ECO:0000256" key="14">
    <source>
        <dbReference type="ARBA" id="ARBA00023136"/>
    </source>
</evidence>
<organism evidence="17 18">
    <name type="scientific">Pseudomonas syringae pv. solidagae</name>
    <dbReference type="NCBI Taxonomy" id="264458"/>
    <lineage>
        <taxon>Bacteria</taxon>
        <taxon>Pseudomonadati</taxon>
        <taxon>Pseudomonadota</taxon>
        <taxon>Gammaproteobacteria</taxon>
        <taxon>Pseudomonadales</taxon>
        <taxon>Pseudomonadaceae</taxon>
        <taxon>Pseudomonas</taxon>
        <taxon>Pseudomonas syringae</taxon>
    </lineage>
</organism>
<evidence type="ECO:0000256" key="1">
    <source>
        <dbReference type="ARBA" id="ARBA00004165"/>
    </source>
</evidence>
<keyword evidence="14" id="KW-0472">Membrane</keyword>
<evidence type="ECO:0000256" key="3">
    <source>
        <dbReference type="ARBA" id="ARBA00009821"/>
    </source>
</evidence>
<name>A0A0N8SSP0_PSESX</name>
<dbReference type="GO" id="GO:0052040">
    <property type="term" value="P:symbiont-mediated perturbation of host programmed cell death"/>
    <property type="evidence" value="ECO:0007669"/>
    <property type="project" value="UniProtKB-KW"/>
</dbReference>
<evidence type="ECO:0000256" key="2">
    <source>
        <dbReference type="ARBA" id="ARBA00004613"/>
    </source>
</evidence>
<keyword evidence="15" id="KW-0407">Ion channel</keyword>
<evidence type="ECO:0000256" key="11">
    <source>
        <dbReference type="ARBA" id="ARBA00022978"/>
    </source>
</evidence>
<dbReference type="EMBL" id="RBTH01000370">
    <property type="protein sequence ID" value="RMT39642.1"/>
    <property type="molecule type" value="Genomic_DNA"/>
</dbReference>
<dbReference type="Pfam" id="PF04877">
    <property type="entry name" value="Harpin"/>
    <property type="match status" value="1"/>
</dbReference>
<accession>A0A0N8SSP0</accession>
<comment type="similarity">
    <text evidence="3">Belongs to the harpin HrpZ family.</text>
</comment>
<evidence type="ECO:0000256" key="7">
    <source>
        <dbReference type="ARBA" id="ARBA00022511"/>
    </source>
</evidence>
<dbReference type="Proteomes" id="UP000268096">
    <property type="component" value="Unassembled WGS sequence"/>
</dbReference>
<reference evidence="17 18" key="1">
    <citation type="submission" date="2018-08" db="EMBL/GenBank/DDBJ databases">
        <title>Recombination of ecologically and evolutionarily significant loci maintains genetic cohesion in the Pseudomonas syringae species complex.</title>
        <authorList>
            <person name="Dillon M."/>
            <person name="Thakur S."/>
            <person name="Almeida R.N.D."/>
            <person name="Weir B.S."/>
            <person name="Guttman D.S."/>
        </authorList>
    </citation>
    <scope>NUCLEOTIDE SEQUENCE [LARGE SCALE GENOMIC DNA]</scope>
    <source>
        <strain evidence="17 18">ICMP 16926</strain>
    </source>
</reference>
<dbReference type="GO" id="GO:0005576">
    <property type="term" value="C:extracellular region"/>
    <property type="evidence" value="ECO:0007669"/>
    <property type="project" value="UniProtKB-SubCell"/>
</dbReference>
<evidence type="ECO:0000256" key="13">
    <source>
        <dbReference type="ARBA" id="ARBA00023065"/>
    </source>
</evidence>
<evidence type="ECO:0000256" key="4">
    <source>
        <dbReference type="ARBA" id="ARBA00011397"/>
    </source>
</evidence>
<evidence type="ECO:0000256" key="6">
    <source>
        <dbReference type="ARBA" id="ARBA00022448"/>
    </source>
</evidence>
<dbReference type="NCBIfam" id="NF045569">
    <property type="entry name" value="T3SSHrpZ"/>
    <property type="match status" value="1"/>
</dbReference>
<comment type="caution">
    <text evidence="17">The sequence shown here is derived from an EMBL/GenBank/DDBJ whole genome shotgun (WGS) entry which is preliminary data.</text>
</comment>
<feature type="region of interest" description="Disordered" evidence="16">
    <location>
        <begin position="201"/>
        <end position="249"/>
    </location>
</feature>
<keyword evidence="13" id="KW-0406">Ion transport</keyword>
<evidence type="ECO:0000256" key="12">
    <source>
        <dbReference type="ARBA" id="ARBA00023026"/>
    </source>
</evidence>
<keyword evidence="6" id="KW-0813">Transport</keyword>
<sequence>MMQSLSLNSSSLQTPAMALVLVRPETETTGASSSSKALQEVVVKLAEELMRNGQLDDSSPLGKLLAKSMAADGKAGGGIEDVIAALDKLIHEKLGDNFGASADNASGTGQQDLMTQVLNGLAKSMLDDLLTKQDGGTSFSEDDMPMLNKIAQFMDDNPAQFPKPDSGSWVNELKEDNFLDGDETAAFRSALDIIGQQLGNQQSDAGGLAGAGGGLGTPSSFSSNSSGVKGDPLIDANTGPGDSGTTSGEAGQLIGELIDRGLQSVLAGGGLGTPVNTPQTGTAANGGQSAQDLDQLLGGLLLKGLEATLKDAGQTATDVQSSAAQIATLLVSTLLQGTRNQAAA</sequence>
<gene>
    <name evidence="17" type="ORF">ALP48_05349</name>
</gene>
<keyword evidence="10" id="KW-1043">Host membrane</keyword>
<evidence type="ECO:0000256" key="5">
    <source>
        <dbReference type="ARBA" id="ARBA00018764"/>
    </source>
</evidence>